<sequence length="51" mass="5740">VEHGPLIWPTIEENGVTMKKKYEELSATEKIQADCDLKATNIILQELPSDV</sequence>
<dbReference type="AlphaFoldDB" id="A0A699S9M0"/>
<accession>A0A699S9M0</accession>
<protein>
    <submittedName>
        <fullName evidence="1">Uncharacterized protein</fullName>
    </submittedName>
</protein>
<organism evidence="1">
    <name type="scientific">Tanacetum cinerariifolium</name>
    <name type="common">Dalmatian daisy</name>
    <name type="synonym">Chrysanthemum cinerariifolium</name>
    <dbReference type="NCBI Taxonomy" id="118510"/>
    <lineage>
        <taxon>Eukaryota</taxon>
        <taxon>Viridiplantae</taxon>
        <taxon>Streptophyta</taxon>
        <taxon>Embryophyta</taxon>
        <taxon>Tracheophyta</taxon>
        <taxon>Spermatophyta</taxon>
        <taxon>Magnoliopsida</taxon>
        <taxon>eudicotyledons</taxon>
        <taxon>Gunneridae</taxon>
        <taxon>Pentapetalae</taxon>
        <taxon>asterids</taxon>
        <taxon>campanulids</taxon>
        <taxon>Asterales</taxon>
        <taxon>Asteraceae</taxon>
        <taxon>Asteroideae</taxon>
        <taxon>Anthemideae</taxon>
        <taxon>Anthemidinae</taxon>
        <taxon>Tanacetum</taxon>
    </lineage>
</organism>
<comment type="caution">
    <text evidence="1">The sequence shown here is derived from an EMBL/GenBank/DDBJ whole genome shotgun (WGS) entry which is preliminary data.</text>
</comment>
<proteinExistence type="predicted"/>
<feature type="non-terminal residue" evidence="1">
    <location>
        <position position="1"/>
    </location>
</feature>
<name>A0A699S9M0_TANCI</name>
<reference evidence="1" key="1">
    <citation type="journal article" date="2019" name="Sci. Rep.">
        <title>Draft genome of Tanacetum cinerariifolium, the natural source of mosquito coil.</title>
        <authorList>
            <person name="Yamashiro T."/>
            <person name="Shiraishi A."/>
            <person name="Satake H."/>
            <person name="Nakayama K."/>
        </authorList>
    </citation>
    <scope>NUCLEOTIDE SEQUENCE</scope>
</reference>
<gene>
    <name evidence="1" type="ORF">Tci_866164</name>
</gene>
<evidence type="ECO:0000313" key="1">
    <source>
        <dbReference type="EMBL" id="GFC94194.1"/>
    </source>
</evidence>
<dbReference type="EMBL" id="BKCJ011147442">
    <property type="protein sequence ID" value="GFC94194.1"/>
    <property type="molecule type" value="Genomic_DNA"/>
</dbReference>